<evidence type="ECO:0000259" key="6">
    <source>
        <dbReference type="Pfam" id="PF25781"/>
    </source>
</evidence>
<dbReference type="PANTHER" id="PTHR16056:SF2">
    <property type="entry name" value="TESTIS-EXPRESSED PROTEIN 10"/>
    <property type="match status" value="1"/>
</dbReference>
<dbReference type="Gramene" id="Pp3c26_11260V3.1">
    <property type="protein sequence ID" value="Pp3c26_11260V3.1"/>
    <property type="gene ID" value="Pp3c26_11260"/>
</dbReference>
<organism evidence="7">
    <name type="scientific">Physcomitrium patens</name>
    <name type="common">Spreading-leaved earth moss</name>
    <name type="synonym">Physcomitrella patens</name>
    <dbReference type="NCBI Taxonomy" id="3218"/>
    <lineage>
        <taxon>Eukaryota</taxon>
        <taxon>Viridiplantae</taxon>
        <taxon>Streptophyta</taxon>
        <taxon>Embryophyta</taxon>
        <taxon>Bryophyta</taxon>
        <taxon>Bryophytina</taxon>
        <taxon>Bryopsida</taxon>
        <taxon>Funariidae</taxon>
        <taxon>Funariales</taxon>
        <taxon>Funariaceae</taxon>
        <taxon>Physcomitrium</taxon>
    </lineage>
</organism>
<protein>
    <submittedName>
        <fullName evidence="7 8">Uncharacterized protein</fullName>
    </submittedName>
</protein>
<reference evidence="7 9" key="2">
    <citation type="journal article" date="2018" name="Plant J.">
        <title>The Physcomitrella patens chromosome-scale assembly reveals moss genome structure and evolution.</title>
        <authorList>
            <person name="Lang D."/>
            <person name="Ullrich K.K."/>
            <person name="Murat F."/>
            <person name="Fuchs J."/>
            <person name="Jenkins J."/>
            <person name="Haas F.B."/>
            <person name="Piednoel M."/>
            <person name="Gundlach H."/>
            <person name="Van Bel M."/>
            <person name="Meyberg R."/>
            <person name="Vives C."/>
            <person name="Morata J."/>
            <person name="Symeonidi A."/>
            <person name="Hiss M."/>
            <person name="Muchero W."/>
            <person name="Kamisugi Y."/>
            <person name="Saleh O."/>
            <person name="Blanc G."/>
            <person name="Decker E.L."/>
            <person name="van Gessel N."/>
            <person name="Grimwood J."/>
            <person name="Hayes R.D."/>
            <person name="Graham S.W."/>
            <person name="Gunter L.E."/>
            <person name="McDaniel S.F."/>
            <person name="Hoernstein S.N.W."/>
            <person name="Larsson A."/>
            <person name="Li F.W."/>
            <person name="Perroud P.F."/>
            <person name="Phillips J."/>
            <person name="Ranjan P."/>
            <person name="Rokshar D.S."/>
            <person name="Rothfels C.J."/>
            <person name="Schneider L."/>
            <person name="Shu S."/>
            <person name="Stevenson D.W."/>
            <person name="Thummler F."/>
            <person name="Tillich M."/>
            <person name="Villarreal Aguilar J.C."/>
            <person name="Widiez T."/>
            <person name="Wong G.K."/>
            <person name="Wymore A."/>
            <person name="Zhang Y."/>
            <person name="Zimmer A.D."/>
            <person name="Quatrano R.S."/>
            <person name="Mayer K.F.X."/>
            <person name="Goodstein D."/>
            <person name="Casacuberta J.M."/>
            <person name="Vandepoele K."/>
            <person name="Reski R."/>
            <person name="Cuming A.C."/>
            <person name="Tuskan G.A."/>
            <person name="Maumus F."/>
            <person name="Salse J."/>
            <person name="Schmutz J."/>
            <person name="Rensing S.A."/>
        </authorList>
    </citation>
    <scope>NUCLEOTIDE SEQUENCE [LARGE SCALE GENOMIC DNA]</scope>
    <source>
        <strain evidence="8 9">cv. Gransden 2004</strain>
    </source>
</reference>
<reference evidence="8" key="3">
    <citation type="submission" date="2020-12" db="UniProtKB">
        <authorList>
            <consortium name="EnsemblPlants"/>
        </authorList>
    </citation>
    <scope>IDENTIFICATION</scope>
</reference>
<feature type="domain" description="Pre-rRNA-processing protein Ipi1 N-terminal" evidence="5">
    <location>
        <begin position="152"/>
        <end position="212"/>
    </location>
</feature>
<evidence type="ECO:0000313" key="8">
    <source>
        <dbReference type="EnsemblPlants" id="Pp3c26_11250V3.1"/>
    </source>
</evidence>
<dbReference type="Proteomes" id="UP000006727">
    <property type="component" value="Chromosome 26"/>
</dbReference>
<dbReference type="FunCoup" id="A0A2K1ICM6">
    <property type="interactions" value="2685"/>
</dbReference>
<dbReference type="Gene3D" id="1.25.10.10">
    <property type="entry name" value="Leucine-rich Repeat Variant"/>
    <property type="match status" value="1"/>
</dbReference>
<dbReference type="InterPro" id="IPR011989">
    <property type="entry name" value="ARM-like"/>
</dbReference>
<dbReference type="AlphaFoldDB" id="A0A2K1ICM6"/>
<keyword evidence="9" id="KW-1185">Reference proteome</keyword>
<dbReference type="OrthoDB" id="361362at2759"/>
<dbReference type="EMBL" id="ABEU02000026">
    <property type="protein sequence ID" value="PNR27029.1"/>
    <property type="molecule type" value="Genomic_DNA"/>
</dbReference>
<dbReference type="InterPro" id="IPR057949">
    <property type="entry name" value="TPR_TEX10"/>
</dbReference>
<evidence type="ECO:0000256" key="4">
    <source>
        <dbReference type="ARBA" id="ARBA00023242"/>
    </source>
</evidence>
<name>A0A2K1ICM6_PHYPA</name>
<dbReference type="RefSeq" id="XP_024366971.1">
    <property type="nucleotide sequence ID" value="XM_024511203.2"/>
</dbReference>
<sequence length="969" mass="105818">MPPTGGKAPWKTGKKALKAKGVGIDFKRVKSKVGRKLPPPSNATKTDFKSKAIVLPGQSVAADKDGVAVNQRNQTLKELLTQSMHYSEKVRKEALIGLKDLFTRFPTELPMHAMAIVEKLSPRITDYDKAVRQTFLMLLKTTILPGLLQGMMAPLVPGLMAHVSSAMTHLIVDVRASACSFLDLLVQHYPDLVVLSFSGQIMQHYVDLLGKGGISGQAVNRLGGVLGSLVKFLASLKAILSTQSSGAASSGTQTHCWGLKDSNIKQDSTMELRALHGHNSRRPDGYLGFQRNRIENVFDSSQVADCHSNAVGAGQQIGVASKRVQNTGVQGQMIVMASPLVPVLIDCWADCAPTVCAGPMPDAINLGCMVSITQALSLLFQCFSLEGSTHGSHKSHLSSHSVMSEGDWEMRVWMRRQFLSGLQKHVLASFPIAAPSIRLPAKVEEGLVALNVGICEVMLHLIVPPHMESENKTEHYATFVTLQYYESALYGMMLPSSELAAGVVDSRLAEPHLKLLISHFPRLLLGIAQDWITRLSQAFTKVFQSSKSHSVIKLSCLSSMAEILLAKGGEVDVPMQFKKQWLQSLPRLLWELKHTHVSVTQAVLRMLLYIGRSAPEGSSLADEFSALQPHMIPFFCSFIASTRSEVQGKYLFGPFVKLPRECQELAVDVLCYWSNFSNTFLKAVAHCCLSDEVSLEVSTRAVEVFHNVFMRGSSGLVEHLSFLMTLLAGHTSAQEVSTEKESLAGASSSKNRINLIVASGNQGTYVRRKIAVAGVVSNCLTQLGDCNLVLNLLGPSIQQELIRYPSVGSVYSFLCATAVLSTDNRSDKYVLPEALEEVLPQCMAEFLIALCKLQFDGLAEDEDYSVALRQPAFVLLSKSQVSVGAVLNSVKLFLSEVSEVSSGDMLEDMCAIAQMLLPICKQEKLSRVLSVAKHHLRDIVIVLQAHTPEDQSENLRKLCTQLDIIVAAL</sequence>
<dbReference type="Pfam" id="PF25781">
    <property type="entry name" value="TPR_TEX10"/>
    <property type="match status" value="1"/>
</dbReference>
<dbReference type="GeneID" id="112278107"/>
<dbReference type="Gramene" id="Pp3c26_11250V3.1">
    <property type="protein sequence ID" value="Pp3c26_11250V3.1"/>
    <property type="gene ID" value="Pp3c26_11250"/>
</dbReference>
<dbReference type="InterPro" id="IPR024679">
    <property type="entry name" value="Ipi1_N"/>
</dbReference>
<evidence type="ECO:0000256" key="3">
    <source>
        <dbReference type="ARBA" id="ARBA00006427"/>
    </source>
</evidence>
<evidence type="ECO:0000313" key="7">
    <source>
        <dbReference type="EMBL" id="PNR27029.1"/>
    </source>
</evidence>
<evidence type="ECO:0000256" key="1">
    <source>
        <dbReference type="ARBA" id="ARBA00004604"/>
    </source>
</evidence>
<dbReference type="InterPro" id="IPR016024">
    <property type="entry name" value="ARM-type_fold"/>
</dbReference>
<evidence type="ECO:0000313" key="9">
    <source>
        <dbReference type="Proteomes" id="UP000006727"/>
    </source>
</evidence>
<dbReference type="SUPFAM" id="SSF48371">
    <property type="entry name" value="ARM repeat"/>
    <property type="match status" value="1"/>
</dbReference>
<feature type="domain" description="TEX10-like TPR repeats" evidence="6">
    <location>
        <begin position="578"/>
        <end position="967"/>
    </location>
</feature>
<dbReference type="EnsemblPlants" id="Pp3c26_11250V3.1">
    <property type="protein sequence ID" value="Pp3c26_11250V3.1"/>
    <property type="gene ID" value="Pp3c26_11250"/>
</dbReference>
<comment type="similarity">
    <text evidence="3">Belongs to the IPI1/TEX10 family.</text>
</comment>
<reference evidence="7 9" key="1">
    <citation type="journal article" date="2008" name="Science">
        <title>The Physcomitrella genome reveals evolutionary insights into the conquest of land by plants.</title>
        <authorList>
            <person name="Rensing S."/>
            <person name="Lang D."/>
            <person name="Zimmer A."/>
            <person name="Terry A."/>
            <person name="Salamov A."/>
            <person name="Shapiro H."/>
            <person name="Nishiyama T."/>
            <person name="Perroud P.-F."/>
            <person name="Lindquist E."/>
            <person name="Kamisugi Y."/>
            <person name="Tanahashi T."/>
            <person name="Sakakibara K."/>
            <person name="Fujita T."/>
            <person name="Oishi K."/>
            <person name="Shin-I T."/>
            <person name="Kuroki Y."/>
            <person name="Toyoda A."/>
            <person name="Suzuki Y."/>
            <person name="Hashimoto A."/>
            <person name="Yamaguchi K."/>
            <person name="Sugano A."/>
            <person name="Kohara Y."/>
            <person name="Fujiyama A."/>
            <person name="Anterola A."/>
            <person name="Aoki S."/>
            <person name="Ashton N."/>
            <person name="Barbazuk W.B."/>
            <person name="Barker E."/>
            <person name="Bennetzen J."/>
            <person name="Bezanilla M."/>
            <person name="Blankenship R."/>
            <person name="Cho S.H."/>
            <person name="Dutcher S."/>
            <person name="Estelle M."/>
            <person name="Fawcett J.A."/>
            <person name="Gundlach H."/>
            <person name="Hanada K."/>
            <person name="Heyl A."/>
            <person name="Hicks K.A."/>
            <person name="Hugh J."/>
            <person name="Lohr M."/>
            <person name="Mayer K."/>
            <person name="Melkozernov A."/>
            <person name="Murata T."/>
            <person name="Nelson D."/>
            <person name="Pils B."/>
            <person name="Prigge M."/>
            <person name="Reiss B."/>
            <person name="Renner T."/>
            <person name="Rombauts S."/>
            <person name="Rushton P."/>
            <person name="Sanderfoot A."/>
            <person name="Schween G."/>
            <person name="Shiu S.-H."/>
            <person name="Stueber K."/>
            <person name="Theodoulou F.L."/>
            <person name="Tu H."/>
            <person name="Van de Peer Y."/>
            <person name="Verrier P.J."/>
            <person name="Waters E."/>
            <person name="Wood A."/>
            <person name="Yang L."/>
            <person name="Cove D."/>
            <person name="Cuming A."/>
            <person name="Hasebe M."/>
            <person name="Lucas S."/>
            <person name="Mishler D.B."/>
            <person name="Reski R."/>
            <person name="Grigoriev I."/>
            <person name="Quatrano R.S."/>
            <person name="Boore J.L."/>
        </authorList>
    </citation>
    <scope>NUCLEOTIDE SEQUENCE [LARGE SCALE GENOMIC DNA]</scope>
    <source>
        <strain evidence="8 9">cv. Gransden 2004</strain>
    </source>
</reference>
<evidence type="ECO:0000259" key="5">
    <source>
        <dbReference type="Pfam" id="PF12333"/>
    </source>
</evidence>
<proteinExistence type="inferred from homology"/>
<keyword evidence="4" id="KW-0539">Nucleus</keyword>
<dbReference type="EnsemblPlants" id="Pp3c26_11260V3.1">
    <property type="protein sequence ID" value="Pp3c26_11260V3.1"/>
    <property type="gene ID" value="Pp3c26_11260"/>
</dbReference>
<dbReference type="Pfam" id="PF12333">
    <property type="entry name" value="Ipi1_N"/>
    <property type="match status" value="1"/>
</dbReference>
<dbReference type="KEGG" id="ppp:112278107"/>
<accession>A0A2K1ICM6</accession>
<dbReference type="PANTHER" id="PTHR16056">
    <property type="entry name" value="REGULATOR OF MICROTUBULE DYNAMICS PROTEIN"/>
    <property type="match status" value="1"/>
</dbReference>
<dbReference type="GO" id="GO:0005634">
    <property type="term" value="C:nucleus"/>
    <property type="evidence" value="ECO:0000318"/>
    <property type="project" value="GO_Central"/>
</dbReference>
<comment type="subcellular location">
    <subcellularLocation>
        <location evidence="1">Nucleus</location>
        <location evidence="1">Nucleolus</location>
    </subcellularLocation>
    <subcellularLocation>
        <location evidence="2">Nucleus</location>
        <location evidence="2">Nucleoplasm</location>
    </subcellularLocation>
</comment>
<evidence type="ECO:0000256" key="2">
    <source>
        <dbReference type="ARBA" id="ARBA00004642"/>
    </source>
</evidence>
<dbReference type="STRING" id="3218.A0A2K1ICM6"/>
<gene>
    <name evidence="8" type="primary">LOC112278107</name>
    <name evidence="7" type="ORF">PHYPA_030510</name>
</gene>